<feature type="transmembrane region" description="Helical" evidence="9">
    <location>
        <begin position="871"/>
        <end position="892"/>
    </location>
</feature>
<dbReference type="SFLD" id="SFLDS00003">
    <property type="entry name" value="Haloacid_Dehalogenase"/>
    <property type="match status" value="1"/>
</dbReference>
<evidence type="ECO:0000256" key="2">
    <source>
        <dbReference type="ARBA" id="ARBA00022692"/>
    </source>
</evidence>
<dbReference type="Pfam" id="PF00690">
    <property type="entry name" value="Cation_ATPase_N"/>
    <property type="match status" value="1"/>
</dbReference>
<feature type="domain" description="Cation-transporting P-type ATPase N-terminal" evidence="10">
    <location>
        <begin position="46"/>
        <end position="120"/>
    </location>
</feature>
<feature type="transmembrane region" description="Helical" evidence="9">
    <location>
        <begin position="838"/>
        <end position="859"/>
    </location>
</feature>
<feature type="transmembrane region" description="Helical" evidence="9">
    <location>
        <begin position="1000"/>
        <end position="1019"/>
    </location>
</feature>
<evidence type="ECO:0000256" key="3">
    <source>
        <dbReference type="ARBA" id="ARBA00022741"/>
    </source>
</evidence>
<evidence type="ECO:0000256" key="5">
    <source>
        <dbReference type="ARBA" id="ARBA00022967"/>
    </source>
</evidence>
<keyword evidence="2 9" id="KW-0812">Transmembrane</keyword>
<evidence type="ECO:0000259" key="10">
    <source>
        <dbReference type="SMART" id="SM00831"/>
    </source>
</evidence>
<comment type="subcellular location">
    <subcellularLocation>
        <location evidence="1">Membrane</location>
        <topology evidence="1">Multi-pass membrane protein</topology>
    </subcellularLocation>
</comment>
<evidence type="ECO:0000256" key="9">
    <source>
        <dbReference type="SAM" id="Phobius"/>
    </source>
</evidence>
<dbReference type="SUPFAM" id="SSF81660">
    <property type="entry name" value="Metal cation-transporting ATPase, ATP-binding domain N"/>
    <property type="match status" value="1"/>
</dbReference>
<feature type="transmembrane region" description="Helical" evidence="9">
    <location>
        <begin position="329"/>
        <end position="354"/>
    </location>
</feature>
<evidence type="ECO:0000256" key="7">
    <source>
        <dbReference type="ARBA" id="ARBA00023136"/>
    </source>
</evidence>
<evidence type="ECO:0000256" key="1">
    <source>
        <dbReference type="ARBA" id="ARBA00004141"/>
    </source>
</evidence>
<dbReference type="OrthoDB" id="3352408at2759"/>
<dbReference type="Gene3D" id="2.70.150.10">
    <property type="entry name" value="Calcium-transporting ATPase, cytoplasmic transduction domain A"/>
    <property type="match status" value="1"/>
</dbReference>
<dbReference type="InterPro" id="IPR018303">
    <property type="entry name" value="ATPase_P-typ_P_site"/>
</dbReference>
<dbReference type="InterPro" id="IPR036412">
    <property type="entry name" value="HAD-like_sf"/>
</dbReference>
<dbReference type="GO" id="GO:0016020">
    <property type="term" value="C:membrane"/>
    <property type="evidence" value="ECO:0007669"/>
    <property type="project" value="UniProtKB-SubCell"/>
</dbReference>
<evidence type="ECO:0000256" key="8">
    <source>
        <dbReference type="SAM" id="MobiDB-lite"/>
    </source>
</evidence>
<accession>A0A427XYV5</accession>
<dbReference type="InterPro" id="IPR006068">
    <property type="entry name" value="ATPase_P-typ_cation-transptr_C"/>
</dbReference>
<proteinExistence type="predicted"/>
<name>A0A427XYV5_9TREE</name>
<feature type="transmembrane region" description="Helical" evidence="9">
    <location>
        <begin position="1025"/>
        <end position="1048"/>
    </location>
</feature>
<dbReference type="InterPro" id="IPR004014">
    <property type="entry name" value="ATPase_P-typ_cation-transptr_N"/>
</dbReference>
<dbReference type="EMBL" id="RSCD01000022">
    <property type="protein sequence ID" value="RSH84011.1"/>
    <property type="molecule type" value="Genomic_DNA"/>
</dbReference>
<dbReference type="Pfam" id="PF13246">
    <property type="entry name" value="Cation_ATPase"/>
    <property type="match status" value="1"/>
</dbReference>
<dbReference type="InterPro" id="IPR023299">
    <property type="entry name" value="ATPase_P-typ_cyto_dom_N"/>
</dbReference>
<dbReference type="Gene3D" id="3.40.1110.10">
    <property type="entry name" value="Calcium-transporting ATPase, cytoplasmic domain N"/>
    <property type="match status" value="1"/>
</dbReference>
<dbReference type="InterPro" id="IPR023214">
    <property type="entry name" value="HAD_sf"/>
</dbReference>
<dbReference type="PANTHER" id="PTHR42861">
    <property type="entry name" value="CALCIUM-TRANSPORTING ATPASE"/>
    <property type="match status" value="1"/>
</dbReference>
<feature type="compositionally biased region" description="Low complexity" evidence="8">
    <location>
        <begin position="27"/>
        <end position="38"/>
    </location>
</feature>
<comment type="caution">
    <text evidence="11">The sequence shown here is derived from an EMBL/GenBank/DDBJ whole genome shotgun (WGS) entry which is preliminary data.</text>
</comment>
<keyword evidence="3" id="KW-0547">Nucleotide-binding</keyword>
<feature type="transmembrane region" description="Helical" evidence="9">
    <location>
        <begin position="121"/>
        <end position="141"/>
    </location>
</feature>
<dbReference type="InterPro" id="IPR008250">
    <property type="entry name" value="ATPase_P-typ_transduc_dom_A_sf"/>
</dbReference>
<keyword evidence="5" id="KW-1278">Translocase</keyword>
<dbReference type="SFLD" id="SFLDF00027">
    <property type="entry name" value="p-type_atpase"/>
    <property type="match status" value="1"/>
</dbReference>
<dbReference type="InterPro" id="IPR001757">
    <property type="entry name" value="P_typ_ATPase"/>
</dbReference>
<feature type="region of interest" description="Disordered" evidence="8">
    <location>
        <begin position="1"/>
        <end position="45"/>
    </location>
</feature>
<dbReference type="Proteomes" id="UP000279259">
    <property type="component" value="Unassembled WGS sequence"/>
</dbReference>
<evidence type="ECO:0000313" key="11">
    <source>
        <dbReference type="EMBL" id="RSH84011.1"/>
    </source>
</evidence>
<sequence>MAEKNPDLSDHHQFSGAQDQEKDKSFNRANTTDTRATAVSQALPFAPHNTASSKVLEALSSDADHGLSEEDARKRLELYGPNRLKPPKRPSVMKIIVRQVGNAMTLVLIAAMAVSFGTMDWISGGVIAALVILNVATVASLESVGAPQANVVRHKPSGENITKTIPVEEVVPGDLVLLKNGDIVPADGRVLDGHLSNLECDEAFLTGESLPVAKQSEPIDEEDCPVGDRISMVYSGSQVTKGRARVVITATAMDTEIGKIARALDSKAKRNEKGFAAFWHKTKVLLGVAETTPLQIKLNQLAYFLLGMACITAIVVVASTGFRNVPLSVATYAVAAAVSILPASLIAVVSLTLARASTDLASRNALVRRMDAIEALAGVENVCSDKTGTLTVGRMVVRKLWIPAMDWRENEAAAVNTERGQAYSLETGSDPFYPRGEVKADLVELRNEASPELDLKRRTKQLSQDEVDEHDTVVHPEGLESNLRELALCAALCNQATLSRPSSDDSQWEAHGDPTEIALQVAAHKLGHGKPFLTHAKHALSRVASAHSHQRPPVAGIKGHYEPLVEHPFDSTVKRMSIAYRFVPDDRSEEPHILCLLKGAVERVFEKCTRIQDKQLSEGHKENTIRKMDALAAQGLRVLALCGKKLPNSEAERVTTMSRDEFENDFAFLGLAGIYDPPRKESAGAVADCLRAGITPRMLTGDHPATATAIALSIGILDKAYAKSAVMTGQQFDALADEQIDAMEELPLVVARCAPETKASILVRMVDAIHRRKQHTVMTGDGVNDSPALKRADVGVGMGTGSDVAKQSSNLVLADDNFATICRAIRKGRSVFKNLSKFLLYLLSGNLAEIVVLLIGLAFKDENDQAVFPLSPVAALWINTLTAGPPALALGLEPTALDAMEMPPTAFHRIFTLEFYFDLTFYGFLMGALALANFVIVLWGYYPGELGTYCNEVDSDTCSPVFQARAACFATLVIILMIHSLECKHFTKSLFQVNLLDNKVLLWCVVVLSLMTFPVVYIPRINDDVFLVGSLTWEWGIVFGMILVYLAATEAYKWCKRIYFRRHAAPKSARAPSDKTLRMENTIAPV</sequence>
<feature type="transmembrane region" description="Helical" evidence="9">
    <location>
        <begin position="962"/>
        <end position="979"/>
    </location>
</feature>
<dbReference type="SFLD" id="SFLDG00002">
    <property type="entry name" value="C1.7:_P-type_atpase_like"/>
    <property type="match status" value="1"/>
</dbReference>
<feature type="transmembrane region" description="Helical" evidence="9">
    <location>
        <begin position="919"/>
        <end position="942"/>
    </location>
</feature>
<dbReference type="NCBIfam" id="TIGR01494">
    <property type="entry name" value="ATPase_P-type"/>
    <property type="match status" value="2"/>
</dbReference>
<keyword evidence="6 9" id="KW-1133">Transmembrane helix</keyword>
<dbReference type="SUPFAM" id="SSF81665">
    <property type="entry name" value="Calcium ATPase, transmembrane domain M"/>
    <property type="match status" value="1"/>
</dbReference>
<dbReference type="GO" id="GO:0030001">
    <property type="term" value="P:metal ion transport"/>
    <property type="evidence" value="ECO:0007669"/>
    <property type="project" value="UniProtKB-ARBA"/>
</dbReference>
<dbReference type="SMART" id="SM00831">
    <property type="entry name" value="Cation_ATPase_N"/>
    <property type="match status" value="1"/>
</dbReference>
<dbReference type="InterPro" id="IPR059000">
    <property type="entry name" value="ATPase_P-type_domA"/>
</dbReference>
<reference evidence="11 12" key="1">
    <citation type="submission" date="2018-11" db="EMBL/GenBank/DDBJ databases">
        <title>Genome sequence of Saitozyma podzolica DSM 27192.</title>
        <authorList>
            <person name="Aliyu H."/>
            <person name="Gorte O."/>
            <person name="Ochsenreither K."/>
        </authorList>
    </citation>
    <scope>NUCLEOTIDE SEQUENCE [LARGE SCALE GENOMIC DNA]</scope>
    <source>
        <strain evidence="11 12">DSM 27192</strain>
    </source>
</reference>
<gene>
    <name evidence="11" type="ORF">EHS25_005256</name>
</gene>
<evidence type="ECO:0000313" key="12">
    <source>
        <dbReference type="Proteomes" id="UP000279259"/>
    </source>
</evidence>
<dbReference type="PRINTS" id="PR00119">
    <property type="entry name" value="CATATPASE"/>
</dbReference>
<organism evidence="11 12">
    <name type="scientific">Saitozyma podzolica</name>
    <dbReference type="NCBI Taxonomy" id="1890683"/>
    <lineage>
        <taxon>Eukaryota</taxon>
        <taxon>Fungi</taxon>
        <taxon>Dikarya</taxon>
        <taxon>Basidiomycota</taxon>
        <taxon>Agaricomycotina</taxon>
        <taxon>Tremellomycetes</taxon>
        <taxon>Tremellales</taxon>
        <taxon>Trimorphomycetaceae</taxon>
        <taxon>Saitozyma</taxon>
    </lineage>
</organism>
<protein>
    <recommendedName>
        <fullName evidence="10">Cation-transporting P-type ATPase N-terminal domain-containing protein</fullName>
    </recommendedName>
</protein>
<dbReference type="Pfam" id="PF00122">
    <property type="entry name" value="E1-E2_ATPase"/>
    <property type="match status" value="1"/>
</dbReference>
<dbReference type="Gene3D" id="3.40.50.1000">
    <property type="entry name" value="HAD superfamily/HAD-like"/>
    <property type="match status" value="1"/>
</dbReference>
<keyword evidence="7 9" id="KW-0472">Membrane</keyword>
<dbReference type="Gene3D" id="1.20.1110.10">
    <property type="entry name" value="Calcium-transporting ATPase, transmembrane domain"/>
    <property type="match status" value="1"/>
</dbReference>
<dbReference type="Pfam" id="PF00689">
    <property type="entry name" value="Cation_ATPase_C"/>
    <property type="match status" value="1"/>
</dbReference>
<evidence type="ECO:0000256" key="6">
    <source>
        <dbReference type="ARBA" id="ARBA00022989"/>
    </source>
</evidence>
<dbReference type="GO" id="GO:0016887">
    <property type="term" value="F:ATP hydrolysis activity"/>
    <property type="evidence" value="ECO:0007669"/>
    <property type="project" value="InterPro"/>
</dbReference>
<dbReference type="InterPro" id="IPR044492">
    <property type="entry name" value="P_typ_ATPase_HD_dom"/>
</dbReference>
<feature type="transmembrane region" description="Helical" evidence="9">
    <location>
        <begin position="301"/>
        <end position="323"/>
    </location>
</feature>
<dbReference type="SUPFAM" id="SSF56784">
    <property type="entry name" value="HAD-like"/>
    <property type="match status" value="1"/>
</dbReference>
<dbReference type="Pfam" id="PF08282">
    <property type="entry name" value="Hydrolase_3"/>
    <property type="match status" value="1"/>
</dbReference>
<evidence type="ECO:0000256" key="4">
    <source>
        <dbReference type="ARBA" id="ARBA00022840"/>
    </source>
</evidence>
<feature type="transmembrane region" description="Helical" evidence="9">
    <location>
        <begin position="95"/>
        <end position="115"/>
    </location>
</feature>
<keyword evidence="12" id="KW-1185">Reference proteome</keyword>
<dbReference type="SUPFAM" id="SSF81653">
    <property type="entry name" value="Calcium ATPase, transduction domain A"/>
    <property type="match status" value="1"/>
</dbReference>
<dbReference type="STRING" id="1890683.A0A427XYV5"/>
<keyword evidence="4" id="KW-0067">ATP-binding</keyword>
<feature type="compositionally biased region" description="Basic and acidic residues" evidence="8">
    <location>
        <begin position="1"/>
        <end position="26"/>
    </location>
</feature>
<dbReference type="InterPro" id="IPR023298">
    <property type="entry name" value="ATPase_P-typ_TM_dom_sf"/>
</dbReference>
<dbReference type="PROSITE" id="PS00154">
    <property type="entry name" value="ATPASE_E1_E2"/>
    <property type="match status" value="1"/>
</dbReference>
<dbReference type="GO" id="GO:0005524">
    <property type="term" value="F:ATP binding"/>
    <property type="evidence" value="ECO:0007669"/>
    <property type="project" value="UniProtKB-KW"/>
</dbReference>
<dbReference type="AlphaFoldDB" id="A0A427XYV5"/>